<dbReference type="AlphaFoldDB" id="A0A4R8R6X8"/>
<proteinExistence type="predicted"/>
<evidence type="ECO:0000313" key="4">
    <source>
        <dbReference type="Proteomes" id="UP000295165"/>
    </source>
</evidence>
<protein>
    <submittedName>
        <fullName evidence="2">Alpha/beta hydrolase</fullName>
    </submittedName>
    <submittedName>
        <fullName evidence="3">Arylesterase</fullName>
        <ecNumber evidence="3">3.1.1.2</ecNumber>
    </submittedName>
</protein>
<dbReference type="InterPro" id="IPR000639">
    <property type="entry name" value="Epox_hydrolase-like"/>
</dbReference>
<dbReference type="PANTHER" id="PTHR46438">
    <property type="entry name" value="ALPHA/BETA-HYDROLASES SUPERFAMILY PROTEIN"/>
    <property type="match status" value="1"/>
</dbReference>
<dbReference type="EMBL" id="PECC01000026">
    <property type="protein sequence ID" value="TDZ52022.1"/>
    <property type="molecule type" value="Genomic_DNA"/>
</dbReference>
<dbReference type="Pfam" id="PF00561">
    <property type="entry name" value="Abhydrolase_1"/>
    <property type="match status" value="1"/>
</dbReference>
<comment type="caution">
    <text evidence="3">The sequence shown here is derived from an EMBL/GenBank/DDBJ whole genome shotgun (WGS) entry which is preliminary data.</text>
</comment>
<dbReference type="PRINTS" id="PR00412">
    <property type="entry name" value="EPOXHYDRLASE"/>
</dbReference>
<evidence type="ECO:0000313" key="2">
    <source>
        <dbReference type="EMBL" id="TDH19166.1"/>
    </source>
</evidence>
<dbReference type="EC" id="3.1.1.2" evidence="3"/>
<dbReference type="InterPro" id="IPR029058">
    <property type="entry name" value="AB_hydrolase_fold"/>
</dbReference>
<dbReference type="InterPro" id="IPR000073">
    <property type="entry name" value="AB_hydrolase_1"/>
</dbReference>
<dbReference type="Proteomes" id="UP000295165">
    <property type="component" value="Unassembled WGS sequence"/>
</dbReference>
<dbReference type="RefSeq" id="WP_078332596.1">
    <property type="nucleotide sequence ID" value="NZ_MAFQ01000001.1"/>
</dbReference>
<evidence type="ECO:0000313" key="3">
    <source>
        <dbReference type="EMBL" id="TDZ52022.1"/>
    </source>
</evidence>
<accession>A0A4R8R6X8</accession>
<name>A0A4R8R6X8_9MYCO</name>
<dbReference type="Proteomes" id="UP000295627">
    <property type="component" value="Unassembled WGS sequence"/>
</dbReference>
<dbReference type="PANTHER" id="PTHR46438:SF2">
    <property type="entry name" value="ALPHA_BETA-HYDROLASES SUPERFAMILY PROTEIN"/>
    <property type="match status" value="1"/>
</dbReference>
<dbReference type="Gene3D" id="3.40.50.1820">
    <property type="entry name" value="alpha/beta hydrolase"/>
    <property type="match status" value="1"/>
</dbReference>
<evidence type="ECO:0000313" key="5">
    <source>
        <dbReference type="Proteomes" id="UP000295627"/>
    </source>
</evidence>
<reference evidence="4 5" key="2">
    <citation type="journal article" date="2019" name="Sci. Rep.">
        <title>Extended insight into the Mycobacterium chelonae-abscessus complex through whole genome sequencing of Mycobacterium salmoniphilum outbreak and Mycobacterium salmoniphilum-like strains.</title>
        <authorList>
            <person name="Behra P.R.K."/>
            <person name="Das S."/>
            <person name="Pettersson B.M.F."/>
            <person name="Shirreff L."/>
            <person name="DuCote T."/>
            <person name="Jacobsson K.G."/>
            <person name="Ennis D.G."/>
            <person name="Kirsebom L.A."/>
        </authorList>
    </citation>
    <scope>NUCLEOTIDE SEQUENCE [LARGE SCALE GENOMIC DNA]</scope>
    <source>
        <strain evidence="3 4">CCUG 63697</strain>
        <strain evidence="2 5">DSM 45524</strain>
    </source>
</reference>
<dbReference type="EMBL" id="RXLR01000019">
    <property type="protein sequence ID" value="TDH19166.1"/>
    <property type="molecule type" value="Genomic_DNA"/>
</dbReference>
<organism evidence="3 4">
    <name type="scientific">Mycobacteroides franklinii</name>
    <dbReference type="NCBI Taxonomy" id="948102"/>
    <lineage>
        <taxon>Bacteria</taxon>
        <taxon>Bacillati</taxon>
        <taxon>Actinomycetota</taxon>
        <taxon>Actinomycetes</taxon>
        <taxon>Mycobacteriales</taxon>
        <taxon>Mycobacteriaceae</taxon>
        <taxon>Mycobacteroides</taxon>
    </lineage>
</organism>
<sequence>MNTTAEPAARKRAQRNTKVAMIGDVRTRVLDVDGSGPTVLLIHGFTESADGWRSVLDLLGEQGHRCAAVDLPHFGRAARPLAAGYLSAVDDFLAAAVRQFDRGEGVVLVGNSVGGLAVLHAAQDADLPLVAAVAIGPAGLCTTWWMRLARRVRPATDWLLGLPIPPMFRGTVTAPALISAGFARAVASGRLTPEAKAQYASHWGPGDLRRLLLLGGDTIAELSRPDALGNWRFVVPVTAAWGSKDWVCPPRGAKALRNKHPDAMLRFIDGSGHCPQYDQPARVAEIIRAAIADALSCRALSTTVQEKLS</sequence>
<keyword evidence="4" id="KW-1185">Reference proteome</keyword>
<gene>
    <name evidence="3" type="ORF">CCUG63697_00493</name>
    <name evidence="2" type="ORF">EJ571_21600</name>
</gene>
<feature type="domain" description="AB hydrolase-1" evidence="1">
    <location>
        <begin position="37"/>
        <end position="279"/>
    </location>
</feature>
<keyword evidence="3" id="KW-0378">Hydrolase</keyword>
<reference evidence="2" key="1">
    <citation type="submission" date="2018-12" db="EMBL/GenBank/DDBJ databases">
        <authorList>
            <person name="Behra P.R.K."/>
            <person name="Das S."/>
            <person name="Pettersson B.M.F."/>
            <person name="Shirreff L."/>
            <person name="Ducote T."/>
            <person name="Jacobsson K.-G."/>
            <person name="Ennis D.G."/>
            <person name="Kirsebom L.A."/>
        </authorList>
    </citation>
    <scope>NUCLEOTIDE SEQUENCE</scope>
    <source>
        <strain evidence="2">DSM 45524</strain>
    </source>
</reference>
<dbReference type="SUPFAM" id="SSF53474">
    <property type="entry name" value="alpha/beta-Hydrolases"/>
    <property type="match status" value="1"/>
</dbReference>
<dbReference type="GO" id="GO:0004064">
    <property type="term" value="F:arylesterase activity"/>
    <property type="evidence" value="ECO:0007669"/>
    <property type="project" value="UniProtKB-EC"/>
</dbReference>
<evidence type="ECO:0000259" key="1">
    <source>
        <dbReference type="Pfam" id="PF00561"/>
    </source>
</evidence>